<feature type="binding site" evidence="11">
    <location>
        <position position="105"/>
    </location>
    <ligand>
        <name>Zn(2+)</name>
        <dbReference type="ChEBI" id="CHEBI:29105"/>
        <label>2</label>
    </ligand>
</feature>
<feature type="binding site" evidence="11">
    <location>
        <position position="101"/>
    </location>
    <ligand>
        <name>Zn(2+)</name>
        <dbReference type="ChEBI" id="CHEBI:29105"/>
        <label>2</label>
    </ligand>
</feature>
<dbReference type="EMBL" id="CP093349">
    <property type="protein sequence ID" value="WOH09131.1"/>
    <property type="molecule type" value="Genomic_DNA"/>
</dbReference>
<evidence type="ECO:0000256" key="12">
    <source>
        <dbReference type="SAM" id="MobiDB-lite"/>
    </source>
</evidence>
<evidence type="ECO:0000256" key="8">
    <source>
        <dbReference type="ARBA" id="ARBA00023242"/>
    </source>
</evidence>
<evidence type="ECO:0000256" key="3">
    <source>
        <dbReference type="ARBA" id="ARBA00022771"/>
    </source>
</evidence>
<dbReference type="Proteomes" id="UP000077755">
    <property type="component" value="Chromosome 7"/>
</dbReference>
<reference evidence="13" key="1">
    <citation type="journal article" date="2016" name="Nat. Genet.">
        <title>A high-quality carrot genome assembly provides new insights into carotenoid accumulation and asterid genome evolution.</title>
        <authorList>
            <person name="Iorizzo M."/>
            <person name="Ellison S."/>
            <person name="Senalik D."/>
            <person name="Zeng P."/>
            <person name="Satapoomin P."/>
            <person name="Huang J."/>
            <person name="Bowman M."/>
            <person name="Iovene M."/>
            <person name="Sanseverino W."/>
            <person name="Cavagnaro P."/>
            <person name="Yildiz M."/>
            <person name="Macko-Podgorni A."/>
            <person name="Moranska E."/>
            <person name="Grzebelus E."/>
            <person name="Grzebelus D."/>
            <person name="Ashrafi H."/>
            <person name="Zheng Z."/>
            <person name="Cheng S."/>
            <person name="Spooner D."/>
            <person name="Van Deynze A."/>
            <person name="Simon P."/>
        </authorList>
    </citation>
    <scope>NUCLEOTIDE SEQUENCE</scope>
    <source>
        <tissue evidence="13">Leaf</tissue>
    </source>
</reference>
<keyword evidence="6 10" id="KW-0238">DNA-binding</keyword>
<dbReference type="Gene3D" id="4.10.1100.10">
    <property type="entry name" value="Transcription factor, SBP-box domain"/>
    <property type="match status" value="1"/>
</dbReference>
<reference evidence="13" key="2">
    <citation type="submission" date="2022-03" db="EMBL/GenBank/DDBJ databases">
        <title>Draft title - Genomic analysis of global carrot germplasm unveils the trajectory of domestication and the origin of high carotenoid orange carrot.</title>
        <authorList>
            <person name="Iorizzo M."/>
            <person name="Ellison S."/>
            <person name="Senalik D."/>
            <person name="Macko-Podgorni A."/>
            <person name="Grzebelus D."/>
            <person name="Bostan H."/>
            <person name="Rolling W."/>
            <person name="Curaba J."/>
            <person name="Simon P."/>
        </authorList>
    </citation>
    <scope>NUCLEOTIDE SEQUENCE</scope>
    <source>
        <tissue evidence="13">Leaf</tissue>
    </source>
</reference>
<comment type="subcellular location">
    <subcellularLocation>
        <location evidence="1 10">Nucleus</location>
    </subcellularLocation>
</comment>
<dbReference type="Pfam" id="PF03110">
    <property type="entry name" value="SBP"/>
    <property type="match status" value="1"/>
</dbReference>
<dbReference type="PANTHER" id="PTHR31251">
    <property type="entry name" value="SQUAMOSA PROMOTER-BINDING-LIKE PROTEIN 4"/>
    <property type="match status" value="1"/>
</dbReference>
<dbReference type="GO" id="GO:0009908">
    <property type="term" value="P:flower development"/>
    <property type="evidence" value="ECO:0007669"/>
    <property type="project" value="InterPro"/>
</dbReference>
<organism evidence="13 14">
    <name type="scientific">Daucus carota subsp. sativus</name>
    <name type="common">Carrot</name>
    <dbReference type="NCBI Taxonomy" id="79200"/>
    <lineage>
        <taxon>Eukaryota</taxon>
        <taxon>Viridiplantae</taxon>
        <taxon>Streptophyta</taxon>
        <taxon>Embryophyta</taxon>
        <taxon>Tracheophyta</taxon>
        <taxon>Spermatophyta</taxon>
        <taxon>Magnoliopsida</taxon>
        <taxon>eudicotyledons</taxon>
        <taxon>Gunneridae</taxon>
        <taxon>Pentapetalae</taxon>
        <taxon>asterids</taxon>
        <taxon>campanulids</taxon>
        <taxon>Apiales</taxon>
        <taxon>Apiaceae</taxon>
        <taxon>Apioideae</taxon>
        <taxon>Scandiceae</taxon>
        <taxon>Daucinae</taxon>
        <taxon>Daucus</taxon>
        <taxon>Daucus sect. Daucus</taxon>
    </lineage>
</organism>
<evidence type="ECO:0000256" key="4">
    <source>
        <dbReference type="ARBA" id="ARBA00022833"/>
    </source>
</evidence>
<dbReference type="PANTHER" id="PTHR31251:SF197">
    <property type="entry name" value="SQUAMOSA PROMOTER-BINDING-LIKE PROTEIN 16"/>
    <property type="match status" value="1"/>
</dbReference>
<evidence type="ECO:0000313" key="13">
    <source>
        <dbReference type="EMBL" id="WOH09131.1"/>
    </source>
</evidence>
<dbReference type="OrthoDB" id="514967at2759"/>
<dbReference type="SUPFAM" id="SSF103612">
    <property type="entry name" value="SBT domain"/>
    <property type="match status" value="1"/>
</dbReference>
<dbReference type="InterPro" id="IPR004333">
    <property type="entry name" value="SBP_dom"/>
</dbReference>
<feature type="compositionally biased region" description="Basic and acidic residues" evidence="12">
    <location>
        <begin position="1"/>
        <end position="21"/>
    </location>
</feature>
<feature type="binding site" evidence="11">
    <location>
        <position position="82"/>
    </location>
    <ligand>
        <name>Zn(2+)</name>
        <dbReference type="ChEBI" id="CHEBI:29105"/>
        <label>1</label>
    </ligand>
</feature>
<dbReference type="InterPro" id="IPR017238">
    <property type="entry name" value="SBP_fam"/>
</dbReference>
<keyword evidence="3" id="KW-0863">Zinc-finger</keyword>
<dbReference type="PIRSF" id="PIRSF037575">
    <property type="entry name" value="SBP"/>
    <property type="match status" value="1"/>
</dbReference>
<evidence type="ECO:0000256" key="7">
    <source>
        <dbReference type="ARBA" id="ARBA00023163"/>
    </source>
</evidence>
<sequence>MDIGKAEGKRSVRDRMKADVVKEDEEDEDAEEDNKKKRVMTYSGRKGSGGGSTQPCCQVQDCLANMSIAKAYHRRHKVCEFHAKAPVVVISGVQQRFCQQCSRFHELPEFDDAKRSCRRRLLGHNERRRKSSYDFPGEGSG</sequence>
<dbReference type="PROSITE" id="PS51141">
    <property type="entry name" value="ZF_SBP"/>
    <property type="match status" value="1"/>
</dbReference>
<feature type="region of interest" description="Disordered" evidence="12">
    <location>
        <begin position="1"/>
        <end position="54"/>
    </location>
</feature>
<feature type="binding site" evidence="11">
    <location>
        <position position="57"/>
    </location>
    <ligand>
        <name>Zn(2+)</name>
        <dbReference type="ChEBI" id="CHEBI:29105"/>
        <label>1</label>
    </ligand>
</feature>
<name>A0A164TP17_DAUCS</name>
<dbReference type="KEGG" id="dcr:108194188"/>
<comment type="cofactor">
    <cofactor evidence="11">
        <name>Zn(2+)</name>
        <dbReference type="ChEBI" id="CHEBI:29105"/>
    </cofactor>
    <text evidence="11">Binds 2 Zn(2+) ions per subunit.</text>
</comment>
<dbReference type="FunFam" id="4.10.1100.10:FF:000001">
    <property type="entry name" value="Squamosa promoter-binding-like protein 14"/>
    <property type="match status" value="1"/>
</dbReference>
<evidence type="ECO:0000256" key="2">
    <source>
        <dbReference type="ARBA" id="ARBA00022723"/>
    </source>
</evidence>
<evidence type="ECO:0000256" key="9">
    <source>
        <dbReference type="ARBA" id="ARBA00056472"/>
    </source>
</evidence>
<accession>A0A164TP17</accession>
<dbReference type="InterPro" id="IPR044817">
    <property type="entry name" value="SBP-like"/>
</dbReference>
<feature type="binding site" evidence="11">
    <location>
        <position position="117"/>
    </location>
    <ligand>
        <name>Zn(2+)</name>
        <dbReference type="ChEBI" id="CHEBI:29105"/>
        <label>2</label>
    </ligand>
</feature>
<evidence type="ECO:0000256" key="5">
    <source>
        <dbReference type="ARBA" id="ARBA00023015"/>
    </source>
</evidence>
<dbReference type="AlphaFoldDB" id="A0A164TP17"/>
<proteinExistence type="predicted"/>
<dbReference type="InterPro" id="IPR036893">
    <property type="entry name" value="SBP_sf"/>
</dbReference>
<keyword evidence="7 10" id="KW-0804">Transcription</keyword>
<feature type="binding site" evidence="11">
    <location>
        <position position="62"/>
    </location>
    <ligand>
        <name>Zn(2+)</name>
        <dbReference type="ChEBI" id="CHEBI:29105"/>
        <label>1</label>
    </ligand>
</feature>
<evidence type="ECO:0000256" key="6">
    <source>
        <dbReference type="ARBA" id="ARBA00023125"/>
    </source>
</evidence>
<dbReference type="Gramene" id="KZM87795">
    <property type="protein sequence ID" value="KZM87795"/>
    <property type="gene ID" value="DCAR_024896"/>
</dbReference>
<dbReference type="GO" id="GO:0003677">
    <property type="term" value="F:DNA binding"/>
    <property type="evidence" value="ECO:0007669"/>
    <property type="project" value="UniProtKB-UniRule"/>
</dbReference>
<gene>
    <name evidence="13" type="ORF">DCAR_0728586</name>
</gene>
<feature type="binding site" evidence="11">
    <location>
        <position position="98"/>
    </location>
    <ligand>
        <name>Zn(2+)</name>
        <dbReference type="ChEBI" id="CHEBI:29105"/>
        <label>2</label>
    </ligand>
</feature>
<evidence type="ECO:0000256" key="1">
    <source>
        <dbReference type="ARBA" id="ARBA00004123"/>
    </source>
</evidence>
<dbReference type="GO" id="GO:0008270">
    <property type="term" value="F:zinc ion binding"/>
    <property type="evidence" value="ECO:0007669"/>
    <property type="project" value="UniProtKB-KW"/>
</dbReference>
<dbReference type="GO" id="GO:0003700">
    <property type="term" value="F:DNA-binding transcription factor activity"/>
    <property type="evidence" value="ECO:0007669"/>
    <property type="project" value="InterPro"/>
</dbReference>
<feature type="compositionally biased region" description="Acidic residues" evidence="12">
    <location>
        <begin position="22"/>
        <end position="32"/>
    </location>
</feature>
<keyword evidence="8 10" id="KW-0539">Nucleus</keyword>
<evidence type="ECO:0000256" key="10">
    <source>
        <dbReference type="PIRNR" id="PIRNR037575"/>
    </source>
</evidence>
<evidence type="ECO:0000256" key="11">
    <source>
        <dbReference type="PIRSR" id="PIRSR037575-1"/>
    </source>
</evidence>
<dbReference type="GO" id="GO:0005634">
    <property type="term" value="C:nucleus"/>
    <property type="evidence" value="ECO:0007669"/>
    <property type="project" value="UniProtKB-SubCell"/>
</dbReference>
<comment type="function">
    <text evidence="9">Probable transcriptional factor. Binds to the promoter of the SQUAMOSA gene.</text>
</comment>
<feature type="binding site" evidence="11">
    <location>
        <position position="79"/>
    </location>
    <ligand>
        <name>Zn(2+)</name>
        <dbReference type="ChEBI" id="CHEBI:29105"/>
        <label>1</label>
    </ligand>
</feature>
<keyword evidence="4 11" id="KW-0862">Zinc</keyword>
<keyword evidence="14" id="KW-1185">Reference proteome</keyword>
<protein>
    <recommendedName>
        <fullName evidence="10">Squamosa promoter-binding-like protein</fullName>
    </recommendedName>
</protein>
<evidence type="ECO:0000313" key="14">
    <source>
        <dbReference type="Proteomes" id="UP000077755"/>
    </source>
</evidence>
<keyword evidence="5 10" id="KW-0805">Transcription regulation</keyword>
<dbReference type="OMA" id="CTADMSK"/>
<keyword evidence="2 11" id="KW-0479">Metal-binding</keyword>